<evidence type="ECO:0000313" key="5">
    <source>
        <dbReference type="EMBL" id="KAJ1175362.1"/>
    </source>
</evidence>
<sequence>MESSLTWTDFYQKYFDAETCLAEFFRPESEFESDSVAQPMGQISNFFASGSLKGDILIVYGAVINLHLICPACDHFKEIILMDVLDTHLQYVTQWKNNHPQSFDWKQSFKSVQKSEEREQWTEKEEKLKQSIQLIEKIDLDESGREVLKIFPQADCLFSPYHLTMLCKDHDSFISSVKNMSSLLKVSQSLTPLLCIVYIRIRYA</sequence>
<dbReference type="AlphaFoldDB" id="A0AAV7TFN4"/>
<evidence type="ECO:0000256" key="3">
    <source>
        <dbReference type="ARBA" id="ARBA00022679"/>
    </source>
</evidence>
<keyword evidence="4" id="KW-0949">S-adenosyl-L-methionine</keyword>
<gene>
    <name evidence="5" type="ORF">NDU88_000650</name>
</gene>
<dbReference type="InterPro" id="IPR000940">
    <property type="entry name" value="NNMT_TEMT_trans"/>
</dbReference>
<dbReference type="EMBL" id="JANPWB010000006">
    <property type="protein sequence ID" value="KAJ1175362.1"/>
    <property type="molecule type" value="Genomic_DNA"/>
</dbReference>
<dbReference type="GO" id="GO:0008170">
    <property type="term" value="F:N-methyltransferase activity"/>
    <property type="evidence" value="ECO:0007669"/>
    <property type="project" value="TreeGrafter"/>
</dbReference>
<dbReference type="PROSITE" id="PS51681">
    <property type="entry name" value="SAM_MT_NNMT_PNMT_TEMT"/>
    <property type="match status" value="1"/>
</dbReference>
<keyword evidence="6" id="KW-1185">Reference proteome</keyword>
<protein>
    <submittedName>
        <fullName evidence="5">Uncharacterized protein</fullName>
    </submittedName>
</protein>
<dbReference type="Pfam" id="PF01234">
    <property type="entry name" value="NNMT_PNMT_TEMT"/>
    <property type="match status" value="1"/>
</dbReference>
<name>A0AAV7TFN4_PLEWA</name>
<keyword evidence="2" id="KW-0489">Methyltransferase</keyword>
<comment type="similarity">
    <text evidence="1">Belongs to the class I-like SAM-binding methyltransferase superfamily. NNMT/PNMT/TEMT family.</text>
</comment>
<evidence type="ECO:0000256" key="1">
    <source>
        <dbReference type="ARBA" id="ARBA00007996"/>
    </source>
</evidence>
<dbReference type="InterPro" id="IPR029063">
    <property type="entry name" value="SAM-dependent_MTases_sf"/>
</dbReference>
<dbReference type="GO" id="GO:0032259">
    <property type="term" value="P:methylation"/>
    <property type="evidence" value="ECO:0007669"/>
    <property type="project" value="UniProtKB-KW"/>
</dbReference>
<proteinExistence type="inferred from homology"/>
<evidence type="ECO:0000256" key="4">
    <source>
        <dbReference type="ARBA" id="ARBA00022691"/>
    </source>
</evidence>
<dbReference type="SUPFAM" id="SSF53335">
    <property type="entry name" value="S-adenosyl-L-methionine-dependent methyltransferases"/>
    <property type="match status" value="1"/>
</dbReference>
<organism evidence="5 6">
    <name type="scientific">Pleurodeles waltl</name>
    <name type="common">Iberian ribbed newt</name>
    <dbReference type="NCBI Taxonomy" id="8319"/>
    <lineage>
        <taxon>Eukaryota</taxon>
        <taxon>Metazoa</taxon>
        <taxon>Chordata</taxon>
        <taxon>Craniata</taxon>
        <taxon>Vertebrata</taxon>
        <taxon>Euteleostomi</taxon>
        <taxon>Amphibia</taxon>
        <taxon>Batrachia</taxon>
        <taxon>Caudata</taxon>
        <taxon>Salamandroidea</taxon>
        <taxon>Salamandridae</taxon>
        <taxon>Pleurodelinae</taxon>
        <taxon>Pleurodeles</taxon>
    </lineage>
</organism>
<dbReference type="PANTHER" id="PTHR10867">
    <property type="entry name" value="NNMT/PNMT/TEMT FAMILY MEMBER"/>
    <property type="match status" value="1"/>
</dbReference>
<dbReference type="Proteomes" id="UP001066276">
    <property type="component" value="Chromosome 3_2"/>
</dbReference>
<dbReference type="Gene3D" id="3.40.50.150">
    <property type="entry name" value="Vaccinia Virus protein VP39"/>
    <property type="match status" value="1"/>
</dbReference>
<comment type="caution">
    <text evidence="5">The sequence shown here is derived from an EMBL/GenBank/DDBJ whole genome shotgun (WGS) entry which is preliminary data.</text>
</comment>
<dbReference type="GO" id="GO:0005829">
    <property type="term" value="C:cytosol"/>
    <property type="evidence" value="ECO:0007669"/>
    <property type="project" value="TreeGrafter"/>
</dbReference>
<evidence type="ECO:0000256" key="2">
    <source>
        <dbReference type="ARBA" id="ARBA00022603"/>
    </source>
</evidence>
<reference evidence="5" key="1">
    <citation type="journal article" date="2022" name="bioRxiv">
        <title>Sequencing and chromosome-scale assembly of the giantPleurodeles waltlgenome.</title>
        <authorList>
            <person name="Brown T."/>
            <person name="Elewa A."/>
            <person name="Iarovenko S."/>
            <person name="Subramanian E."/>
            <person name="Araus A.J."/>
            <person name="Petzold A."/>
            <person name="Susuki M."/>
            <person name="Suzuki K.-i.T."/>
            <person name="Hayashi T."/>
            <person name="Toyoda A."/>
            <person name="Oliveira C."/>
            <person name="Osipova E."/>
            <person name="Leigh N.D."/>
            <person name="Simon A."/>
            <person name="Yun M.H."/>
        </authorList>
    </citation>
    <scope>NUCLEOTIDE SEQUENCE</scope>
    <source>
        <strain evidence="5">20211129_DDA</strain>
        <tissue evidence="5">Liver</tissue>
    </source>
</reference>
<keyword evidence="3" id="KW-0808">Transferase</keyword>
<accession>A0AAV7TFN4</accession>
<dbReference type="PANTHER" id="PTHR10867:SF32">
    <property type="entry name" value="NICOTINAMIDE N-METHYLTRANSFERASE"/>
    <property type="match status" value="1"/>
</dbReference>
<evidence type="ECO:0000313" key="6">
    <source>
        <dbReference type="Proteomes" id="UP001066276"/>
    </source>
</evidence>